<evidence type="ECO:0000313" key="1">
    <source>
        <dbReference type="EMBL" id="MBP2258291.1"/>
    </source>
</evidence>
<sequence length="231" mass="27480">MGKRIIMEDERKINNNTIAYLYDKLQIDLYRVLQELYDYSWVHFRNTLRNKINEIGKEIEVPKRLIKRISPQLVWWMILHEPFHKDRTTILERYIKLNQFKWKDRCAVFHDTVSNWKFISPGFYITKSVEENQRNGTLINIVGSKQYTVAVWNHLFEPLKNGELLTGYLFPIGNGIYTSPMDLFHISVNETPRVTWEVLLQFHRHKLSSSHSPDPRLYLSLVTTALETIEA</sequence>
<proteinExistence type="predicted"/>
<gene>
    <name evidence="1" type="ORF">J2Z81_002262</name>
</gene>
<comment type="caution">
    <text evidence="1">The sequence shown here is derived from an EMBL/GenBank/DDBJ whole genome shotgun (WGS) entry which is preliminary data.</text>
</comment>
<name>A0ABS4S9V2_9BACI</name>
<dbReference type="RefSeq" id="WP_029269574.1">
    <property type="nucleotide sequence ID" value="NZ_JAGIKX010000023.1"/>
</dbReference>
<evidence type="ECO:0000313" key="2">
    <source>
        <dbReference type="Proteomes" id="UP001519294"/>
    </source>
</evidence>
<keyword evidence="2" id="KW-1185">Reference proteome</keyword>
<dbReference type="EMBL" id="JAGIKX010000023">
    <property type="protein sequence ID" value="MBP2258291.1"/>
    <property type="molecule type" value="Genomic_DNA"/>
</dbReference>
<dbReference type="Proteomes" id="UP001519294">
    <property type="component" value="Unassembled WGS sequence"/>
</dbReference>
<organism evidence="1 2">
    <name type="scientific">Virgibacillus alimentarius</name>
    <dbReference type="NCBI Taxonomy" id="698769"/>
    <lineage>
        <taxon>Bacteria</taxon>
        <taxon>Bacillati</taxon>
        <taxon>Bacillota</taxon>
        <taxon>Bacilli</taxon>
        <taxon>Bacillales</taxon>
        <taxon>Bacillaceae</taxon>
        <taxon>Virgibacillus</taxon>
    </lineage>
</organism>
<accession>A0ABS4S9V2</accession>
<reference evidence="1 2" key="1">
    <citation type="submission" date="2021-03" db="EMBL/GenBank/DDBJ databases">
        <title>Genomic Encyclopedia of Type Strains, Phase IV (KMG-IV): sequencing the most valuable type-strain genomes for metagenomic binning, comparative biology and taxonomic classification.</title>
        <authorList>
            <person name="Goeker M."/>
        </authorList>
    </citation>
    <scope>NUCLEOTIDE SEQUENCE [LARGE SCALE GENOMIC DNA]</scope>
    <source>
        <strain evidence="1 2">DSM 25790</strain>
    </source>
</reference>
<protein>
    <submittedName>
        <fullName evidence="1">Uncharacterized protein</fullName>
    </submittedName>
</protein>